<evidence type="ECO:0000313" key="2">
    <source>
        <dbReference type="Proteomes" id="UP001150603"/>
    </source>
</evidence>
<dbReference type="EMBL" id="JANBPW010001368">
    <property type="protein sequence ID" value="KAJ1944823.1"/>
    <property type="molecule type" value="Genomic_DNA"/>
</dbReference>
<dbReference type="Proteomes" id="UP001150603">
    <property type="component" value="Unassembled WGS sequence"/>
</dbReference>
<organism evidence="1 2">
    <name type="scientific">Linderina macrospora</name>
    <dbReference type="NCBI Taxonomy" id="4868"/>
    <lineage>
        <taxon>Eukaryota</taxon>
        <taxon>Fungi</taxon>
        <taxon>Fungi incertae sedis</taxon>
        <taxon>Zoopagomycota</taxon>
        <taxon>Kickxellomycotina</taxon>
        <taxon>Kickxellomycetes</taxon>
        <taxon>Kickxellales</taxon>
        <taxon>Kickxellaceae</taxon>
        <taxon>Linderina</taxon>
    </lineage>
</organism>
<proteinExistence type="predicted"/>
<gene>
    <name evidence="1" type="ORF">FBU59_002495</name>
</gene>
<comment type="caution">
    <text evidence="1">The sequence shown here is derived from an EMBL/GenBank/DDBJ whole genome shotgun (WGS) entry which is preliminary data.</text>
</comment>
<accession>A0ACC1JB05</accession>
<evidence type="ECO:0000313" key="1">
    <source>
        <dbReference type="EMBL" id="KAJ1944823.1"/>
    </source>
</evidence>
<protein>
    <submittedName>
        <fullName evidence="1">Uncharacterized protein</fullName>
    </submittedName>
</protein>
<name>A0ACC1JB05_9FUNG</name>
<sequence>MGFKIPHYLDSSTSNSEPPVKQARTQAEQVPDTETARSGGSEQAPVQAAAAPVTTDTANTLLTPDGRPAPAGYESEFHGWYLRWKELNGEKSVSAELVIATGQVRRLIVKEETRKAEEKAEEQARVANEKARAANEKARTAEEIAGLESQRKACIEARSELLRMMPGTPNSSDFFIEAYKEQNARIKGIDDVLCHLRAKRGVPTQPVTLTADQANNGASAIDKAIKHVEELLQFGSSKKGNLPYG</sequence>
<reference evidence="1" key="1">
    <citation type="submission" date="2022-07" db="EMBL/GenBank/DDBJ databases">
        <title>Phylogenomic reconstructions and comparative analyses of Kickxellomycotina fungi.</title>
        <authorList>
            <person name="Reynolds N.K."/>
            <person name="Stajich J.E."/>
            <person name="Barry K."/>
            <person name="Grigoriev I.V."/>
            <person name="Crous P."/>
            <person name="Smith M.E."/>
        </authorList>
    </citation>
    <scope>NUCLEOTIDE SEQUENCE</scope>
    <source>
        <strain evidence="1">NRRL 5244</strain>
    </source>
</reference>
<keyword evidence="2" id="KW-1185">Reference proteome</keyword>